<feature type="region of interest" description="Disordered" evidence="34">
    <location>
        <begin position="1624"/>
        <end position="1654"/>
    </location>
</feature>
<feature type="compositionally biased region" description="Basic and acidic residues" evidence="34">
    <location>
        <begin position="1557"/>
        <end position="1569"/>
    </location>
</feature>
<feature type="region of interest" description="Disordered" evidence="34">
    <location>
        <begin position="2312"/>
        <end position="2364"/>
    </location>
</feature>
<dbReference type="CDD" id="cd15548">
    <property type="entry name" value="PHD_ASH1L"/>
    <property type="match status" value="1"/>
</dbReference>
<evidence type="ECO:0000256" key="14">
    <source>
        <dbReference type="ARBA" id="ARBA00022737"/>
    </source>
</evidence>
<feature type="compositionally biased region" description="Polar residues" evidence="34">
    <location>
        <begin position="1189"/>
        <end position="1214"/>
    </location>
</feature>
<feature type="non-terminal residue" evidence="40">
    <location>
        <position position="1"/>
    </location>
</feature>
<feature type="region of interest" description="Disordered" evidence="34">
    <location>
        <begin position="91"/>
        <end position="150"/>
    </location>
</feature>
<keyword evidence="18" id="KW-0156">Chromatin regulator</keyword>
<feature type="region of interest" description="Disordered" evidence="34">
    <location>
        <begin position="1153"/>
        <end position="1223"/>
    </location>
</feature>
<evidence type="ECO:0000256" key="11">
    <source>
        <dbReference type="ARBA" id="ARBA00022679"/>
    </source>
</evidence>
<evidence type="ECO:0000313" key="41">
    <source>
        <dbReference type="Proteomes" id="UP000563107"/>
    </source>
</evidence>
<evidence type="ECO:0000256" key="5">
    <source>
        <dbReference type="ARBA" id="ARBA00022427"/>
    </source>
</evidence>
<evidence type="ECO:0000256" key="19">
    <source>
        <dbReference type="ARBA" id="ARBA00022949"/>
    </source>
</evidence>
<dbReference type="SMART" id="SM00439">
    <property type="entry name" value="BAH"/>
    <property type="match status" value="1"/>
</dbReference>
<dbReference type="CDD" id="cd05525">
    <property type="entry name" value="Bromo_ASH1"/>
    <property type="match status" value="1"/>
</dbReference>
<dbReference type="FunFam" id="2.30.30.490:FF:000008">
    <property type="entry name" value="Histone-lysine N-methyltransferase"/>
    <property type="match status" value="1"/>
</dbReference>
<feature type="compositionally biased region" description="Polar residues" evidence="34">
    <location>
        <begin position="1110"/>
        <end position="1125"/>
    </location>
</feature>
<dbReference type="SMART" id="SM00384">
    <property type="entry name" value="AT_hook"/>
    <property type="match status" value="4"/>
</dbReference>
<keyword evidence="10 40" id="KW-0489">Methyltransferase</keyword>
<dbReference type="InterPro" id="IPR043320">
    <property type="entry name" value="Bromo_ASH1L"/>
</dbReference>
<keyword evidence="9" id="KW-0597">Phosphoprotein</keyword>
<feature type="compositionally biased region" description="Polar residues" evidence="34">
    <location>
        <begin position="702"/>
        <end position="713"/>
    </location>
</feature>
<feature type="region of interest" description="Disordered" evidence="34">
    <location>
        <begin position="1545"/>
        <end position="1576"/>
    </location>
</feature>
<feature type="compositionally biased region" description="Low complexity" evidence="34">
    <location>
        <begin position="1165"/>
        <end position="1178"/>
    </location>
</feature>
<gene>
    <name evidence="40" type="primary">Ash1l</name>
    <name evidence="40" type="ORF">CHAFRE_R12302</name>
</gene>
<evidence type="ECO:0000256" key="4">
    <source>
        <dbReference type="ARBA" id="ARBA00012178"/>
    </source>
</evidence>
<evidence type="ECO:0000256" key="30">
    <source>
        <dbReference type="ARBA" id="ARBA00070988"/>
    </source>
</evidence>
<dbReference type="InterPro" id="IPR036427">
    <property type="entry name" value="Bromodomain-like_sf"/>
</dbReference>
<dbReference type="PROSITE" id="PS51038">
    <property type="entry name" value="BAH"/>
    <property type="match status" value="1"/>
</dbReference>
<feature type="region of interest" description="Disordered" evidence="34">
    <location>
        <begin position="639"/>
        <end position="660"/>
    </location>
</feature>
<evidence type="ECO:0000256" key="26">
    <source>
        <dbReference type="ARBA" id="ARBA00047545"/>
    </source>
</evidence>
<evidence type="ECO:0000256" key="13">
    <source>
        <dbReference type="ARBA" id="ARBA00022723"/>
    </source>
</evidence>
<feature type="region of interest" description="Disordered" evidence="34">
    <location>
        <begin position="1948"/>
        <end position="2017"/>
    </location>
</feature>
<dbReference type="FunFam" id="2.170.270.10:FF:000011">
    <property type="entry name" value="Histone-lysine N-methyltransferase"/>
    <property type="match status" value="1"/>
</dbReference>
<evidence type="ECO:0000259" key="37">
    <source>
        <dbReference type="PROSITE" id="PS50868"/>
    </source>
</evidence>
<evidence type="ECO:0000256" key="29">
    <source>
        <dbReference type="ARBA" id="ARBA00066816"/>
    </source>
</evidence>
<keyword evidence="11 40" id="KW-0808">Transferase</keyword>
<feature type="domain" description="AWS" evidence="39">
    <location>
        <begin position="2115"/>
        <end position="2166"/>
    </location>
</feature>
<dbReference type="InterPro" id="IPR046341">
    <property type="entry name" value="SET_dom_sf"/>
</dbReference>
<organism evidence="40 41">
    <name type="scientific">Chaetops frenatus</name>
    <name type="common">Rufous rock-jumper</name>
    <dbReference type="NCBI Taxonomy" id="221966"/>
    <lineage>
        <taxon>Eukaryota</taxon>
        <taxon>Metazoa</taxon>
        <taxon>Chordata</taxon>
        <taxon>Craniata</taxon>
        <taxon>Vertebrata</taxon>
        <taxon>Euteleostomi</taxon>
        <taxon>Archelosauria</taxon>
        <taxon>Archosauria</taxon>
        <taxon>Dinosauria</taxon>
        <taxon>Saurischia</taxon>
        <taxon>Theropoda</taxon>
        <taxon>Coelurosauria</taxon>
        <taxon>Aves</taxon>
        <taxon>Neognathae</taxon>
        <taxon>Neoaves</taxon>
        <taxon>Telluraves</taxon>
        <taxon>Australaves</taxon>
        <taxon>Passeriformes</taxon>
        <taxon>Picathartidae</taxon>
        <taxon>Chaetops</taxon>
    </lineage>
</organism>
<dbReference type="Gene3D" id="1.20.920.10">
    <property type="entry name" value="Bromodomain-like"/>
    <property type="match status" value="1"/>
</dbReference>
<dbReference type="GO" id="GO:0006355">
    <property type="term" value="P:regulation of DNA-templated transcription"/>
    <property type="evidence" value="ECO:0007669"/>
    <property type="project" value="TreeGrafter"/>
</dbReference>
<dbReference type="SMART" id="SM00570">
    <property type="entry name" value="AWS"/>
    <property type="match status" value="1"/>
</dbReference>
<dbReference type="InterPro" id="IPR001487">
    <property type="entry name" value="Bromodomain"/>
</dbReference>
<dbReference type="GO" id="GO:0003677">
    <property type="term" value="F:DNA binding"/>
    <property type="evidence" value="ECO:0007669"/>
    <property type="project" value="InterPro"/>
</dbReference>
<dbReference type="EMBL" id="VZTR01024963">
    <property type="protein sequence ID" value="NXT69200.1"/>
    <property type="molecule type" value="Genomic_DNA"/>
</dbReference>
<feature type="region of interest" description="Disordered" evidence="34">
    <location>
        <begin position="1666"/>
        <end position="1711"/>
    </location>
</feature>
<keyword evidence="7" id="KW-0488">Methylation</keyword>
<evidence type="ECO:0000256" key="20">
    <source>
        <dbReference type="ARBA" id="ARBA00022990"/>
    </source>
</evidence>
<feature type="compositionally biased region" description="Polar residues" evidence="34">
    <location>
        <begin position="188"/>
        <end position="197"/>
    </location>
</feature>
<evidence type="ECO:0000256" key="12">
    <source>
        <dbReference type="ARBA" id="ARBA00022691"/>
    </source>
</evidence>
<feature type="compositionally biased region" description="Basic residues" evidence="34">
    <location>
        <begin position="1269"/>
        <end position="1280"/>
    </location>
</feature>
<dbReference type="Gene3D" id="3.30.40.10">
    <property type="entry name" value="Zinc/RING finger domain, C3HC4 (zinc finger)"/>
    <property type="match status" value="1"/>
</dbReference>
<evidence type="ECO:0000313" key="40">
    <source>
        <dbReference type="EMBL" id="NXT69200.1"/>
    </source>
</evidence>
<feature type="region of interest" description="Disordered" evidence="34">
    <location>
        <begin position="1765"/>
        <end position="1794"/>
    </location>
</feature>
<dbReference type="SMART" id="SM00249">
    <property type="entry name" value="PHD"/>
    <property type="match status" value="1"/>
</dbReference>
<feature type="region of interest" description="Disordered" evidence="34">
    <location>
        <begin position="1251"/>
        <end position="1284"/>
    </location>
</feature>
<dbReference type="GO" id="GO:0005923">
    <property type="term" value="C:bicellular tight junction"/>
    <property type="evidence" value="ECO:0007669"/>
    <property type="project" value="UniProtKB-SubCell"/>
</dbReference>
<feature type="compositionally biased region" description="Basic and acidic residues" evidence="34">
    <location>
        <begin position="931"/>
        <end position="952"/>
    </location>
</feature>
<dbReference type="SMART" id="SM00317">
    <property type="entry name" value="SET"/>
    <property type="match status" value="1"/>
</dbReference>
<dbReference type="SUPFAM" id="SSF57903">
    <property type="entry name" value="FYVE/PHD zinc finger"/>
    <property type="match status" value="1"/>
</dbReference>
<feature type="region of interest" description="Disordered" evidence="34">
    <location>
        <begin position="2895"/>
        <end position="2936"/>
    </location>
</feature>
<feature type="domain" description="Post-SET" evidence="37">
    <location>
        <begin position="2293"/>
        <end position="2309"/>
    </location>
</feature>
<feature type="domain" description="BAH" evidence="38">
    <location>
        <begin position="2684"/>
        <end position="2821"/>
    </location>
</feature>
<dbReference type="GO" id="GO:0005694">
    <property type="term" value="C:chromosome"/>
    <property type="evidence" value="ECO:0007669"/>
    <property type="project" value="UniProtKB-SubCell"/>
</dbReference>
<keyword evidence="19" id="KW-0965">Cell junction</keyword>
<feature type="region of interest" description="Disordered" evidence="34">
    <location>
        <begin position="1"/>
        <end position="79"/>
    </location>
</feature>
<dbReference type="InterPro" id="IPR011011">
    <property type="entry name" value="Znf_FYVE_PHD"/>
</dbReference>
<dbReference type="Gene3D" id="2.30.30.490">
    <property type="match status" value="1"/>
</dbReference>
<dbReference type="InterPro" id="IPR001965">
    <property type="entry name" value="Znf_PHD"/>
</dbReference>
<feature type="region of interest" description="Disordered" evidence="34">
    <location>
        <begin position="702"/>
        <end position="724"/>
    </location>
</feature>
<evidence type="ECO:0000256" key="28">
    <source>
        <dbReference type="ARBA" id="ARBA00057835"/>
    </source>
</evidence>
<dbReference type="Pfam" id="PF20826">
    <property type="entry name" value="PHD_5"/>
    <property type="match status" value="1"/>
</dbReference>
<dbReference type="InterPro" id="IPR013083">
    <property type="entry name" value="Znf_RING/FYVE/PHD"/>
</dbReference>
<dbReference type="Gene3D" id="2.170.270.10">
    <property type="entry name" value="SET domain"/>
    <property type="match status" value="1"/>
</dbReference>
<evidence type="ECO:0000259" key="38">
    <source>
        <dbReference type="PROSITE" id="PS51038"/>
    </source>
</evidence>
<keyword evidence="13" id="KW-0479">Metal-binding</keyword>
<dbReference type="GO" id="GO:0042800">
    <property type="term" value="F:histone H3K4 methyltransferase activity"/>
    <property type="evidence" value="ECO:0007669"/>
    <property type="project" value="TreeGrafter"/>
</dbReference>
<name>A0A7L3EQ85_9PASS</name>
<feature type="region of interest" description="Disordered" evidence="34">
    <location>
        <begin position="2848"/>
        <end position="2874"/>
    </location>
</feature>
<dbReference type="GO" id="GO:0140955">
    <property type="term" value="F:histone H3K36 trimethyltransferase activity"/>
    <property type="evidence" value="ECO:0007669"/>
    <property type="project" value="UniProtKB-EC"/>
</dbReference>
<comment type="catalytic activity">
    <reaction evidence="26">
        <text>L-lysyl(36)-[histone H3] + 3 S-adenosyl-L-methionine = N(6),N(6),N(6)-trimethyl-L-lysyl(36)-[histone H3] + 3 S-adenosyl-L-homocysteine + 3 H(+)</text>
        <dbReference type="Rhea" id="RHEA:60324"/>
        <dbReference type="Rhea" id="RHEA-COMP:9785"/>
        <dbReference type="Rhea" id="RHEA-COMP:15536"/>
        <dbReference type="ChEBI" id="CHEBI:15378"/>
        <dbReference type="ChEBI" id="CHEBI:29969"/>
        <dbReference type="ChEBI" id="CHEBI:57856"/>
        <dbReference type="ChEBI" id="CHEBI:59789"/>
        <dbReference type="ChEBI" id="CHEBI:61961"/>
        <dbReference type="EC" id="2.1.1.359"/>
    </reaction>
</comment>
<dbReference type="InterPro" id="IPR006560">
    <property type="entry name" value="AWS_dom"/>
</dbReference>
<keyword evidence="5" id="KW-0796">Tight junction</keyword>
<dbReference type="EC" id="2.1.1.359" evidence="4"/>
<feature type="compositionally biased region" description="Basic residues" evidence="34">
    <location>
        <begin position="2328"/>
        <end position="2350"/>
    </location>
</feature>
<feature type="compositionally biased region" description="Polar residues" evidence="34">
    <location>
        <begin position="1499"/>
        <end position="1514"/>
    </location>
</feature>
<dbReference type="GO" id="GO:0032259">
    <property type="term" value="P:methylation"/>
    <property type="evidence" value="ECO:0007669"/>
    <property type="project" value="UniProtKB-KW"/>
</dbReference>
<comment type="subcellular location">
    <subcellularLocation>
        <location evidence="3">Cell junction</location>
        <location evidence="3">Tight junction</location>
    </subcellularLocation>
    <subcellularLocation>
        <location evidence="2">Chromosome</location>
    </subcellularLocation>
    <subcellularLocation>
        <location evidence="1">Nucleus</location>
    </subcellularLocation>
</comment>
<feature type="compositionally biased region" description="Basic and acidic residues" evidence="34">
    <location>
        <begin position="2865"/>
        <end position="2874"/>
    </location>
</feature>
<reference evidence="40 41" key="1">
    <citation type="submission" date="2019-09" db="EMBL/GenBank/DDBJ databases">
        <title>Bird 10,000 Genomes (B10K) Project - Family phase.</title>
        <authorList>
            <person name="Zhang G."/>
        </authorList>
    </citation>
    <scope>NUCLEOTIDE SEQUENCE [LARGE SCALE GENOMIC DNA]</scope>
    <source>
        <strain evidence="40">B10K-DU-012-41</strain>
    </source>
</reference>
<evidence type="ECO:0000256" key="32">
    <source>
        <dbReference type="ARBA" id="ARBA00078568"/>
    </source>
</evidence>
<feature type="compositionally biased region" description="Polar residues" evidence="34">
    <location>
        <begin position="1697"/>
        <end position="1708"/>
    </location>
</feature>
<dbReference type="SMART" id="SM00297">
    <property type="entry name" value="BROMO"/>
    <property type="match status" value="1"/>
</dbReference>
<sequence>MDPRNTAMLGLGSDSEGFSRKSPSVVNIGSLVGRGEAELEGCTKDEEDGKKKSREGSTESGKSEALGNAQQQFSVKETNFSEGNLKLKIGLQAKRTKKPPKNLENYVCRPAIKTSIKQPRRAPKSGKMTEEKNEHCPSKQDPSKSYKKAGEVASVELHVEEGIQVETTPLSKKISPLHSEMTDYIKSSPPTLISSHNSDSKDRTEINGATTVTEKLAQLIATCPPSKSSRTKQKKPGNGNGTTSGLVKDSGKKLPGTITASGLVNKDLRPPGISTPTGLVHKDSGKKQPVTSSAVGLISKDVGRKLPGISTPAALTNKEPLKKPVGISTPAGLVNKDAGKKLLGINSPAGLLNKDSGRKMPGTGNSTVLVNKDSGRKTPGIGSPLGPVSKDSGRKMPGISSPVGLVSKDCGKKPAGIGSPAGLASKDSATLKADSLMPSSEPFKLPCNSNLSSLESHEPADLLKENTTSKTFEKHVMRQSKESILDKFSIRKEIADVGKEMFNEGMCVPQDAYSSSEKGIYETSKHEKQPPVYCTSPDFRTGGASEVSTAKSPFSAVGEGNLPSPSPTVSVPTLSRSLSTASSQLASNSLHLSSTAELLEGISDPMGKTPFSSDSTLLSLNRTLSHSLGTDFKGAEKDLSDSKASYVETSRTSPPTGKKPILAAETNIHATVTPSVVSFTSLFGSKQFLKIGAIAASEKSCQGAKNLSSTQQSKPLKKRKGRKPRWTKVVSRSVCRPPKGLELERSELFKNISYSALSSSNLEQAKFLKNIGSSSFVEHEFVKHQLPKLNEANGQSLALLTETDKQTQKFYSAHKQPSSLCMSDDFLPDMYKPKRGRPKSKEMPELEGPPKRTLKIPASKVFSVQSKEEQEPPILQPEVEIPSLKQSLSGQAFPKKRGRPKRQIRSSIKMKPPILSVAPFVGTENSSKMGPESEQHRPGEFFERKDQLRGPEEVQSPSICSMSDLEVDSDRKVAKRNNGQLMKTIIRKINKMKTLKRKKLLNQILSSTVESNTKGKMQSKLHNTVSTLAATFGSKLGQQINVSKKGTIYIGKRRGRKPKAVLNGILASSAASLTVLEKSAQQAPGTSLGQVLPHLLPSAANPSEILPSPVCSQSSAVSGGQSPVSSDAGFIEPSSVPYLHLHSRQGSVVQTLAMKKAAKGRRRLSPPTLLPNSPSHLSELTSLKEATPSPVSESHSDETIPSDSGIGTDNNSTSDRAEKFCGQKKKRHSFDHVSLIPAETSTVLSNLKEKHKHKCKRRSHDYLSYDKMKRQKRKRKKKYPQLRGRQDPDFLAELEELISRLSEIRITHRSHHFIPRDLLPTIFRINFNSFYTHPTFPLDPLHYIRKPDLKKKRGRPPKMREAMAEMPFMHSLSFPLSSTGFYPSYGMPYSPSPLAAAPIGLGYYGRYPPTLYPPPPSPSFTTPLPPPSYMHTGHLLLNPTKYHKKKHKLLRQEAFLTTSRTPLLSMSTYPSVPPEMAYGWMLEHKHRHRHKHREHRSSEQPQVSMDTITANSSSRTVLESLKRYRFGKEAVGERYKHKEKHRCHMSCPHLSPSKGLLSRDEQWVRREPSESNSLALGLQTPLQIDCSENSPALSLGGFTPSSEPASSDEHTNLFTSAIGSCRVTNSASTNGRKKLPESPGLFSGQDTSLSRPLRKEPVPCLEKALQPLSGTLPSQDKPSQRQSESTNCSPSRKRSTSESTSPGNSNPEASAPALSVCVSGVVGPARGARLAPAAEDSMDTLLQRMAQQDGPPALDKTLEAVMANVSAPPSASPARNHSRERALGKQDGLGAPAIPGSSCSDGISLLQERLPGSYTPRHLKRSVVEAMQRQARKMCNYNKILATKKNLDHVNKILKAKKLQRQSRTGNNFVKRRPGRPRKYPLQAVVSMQAFQAARLVSQELQDREQSSSPLHLGPDTITDVIEAVVQSVNLNPEHRKGWKRKRWLPEEQARKRHKSLPEEEQESNKSFSETVAEPPSPHEALGKPPESEIPEQPLPPLTQREKKAPRPPKKKYQKAGLYSDVYKTTDPKSRLIQLKKEKLEYTPGEHEHGLFPAPIHVGGYLTWKYLRQKRIDFQLPYDILWQWKHNQLYKKPDVPLYKKIRSNVYVDVKPLSGYEATTCNCKKPEDDSGKGCVEDCLNRMIFAECSPNTCPCGEQCCNQRIQRHEWVQCLERFRAEEKGWGIRTKEPLKAGQFIIEYLGEVVSEQEFRNRMIEQYHNHSDHYCLNLDSGMVIDSYRMGNEARFINHSCNPNCEMQKWSVNGVYRIGLYALKDMPAGTELTYDYNFHSFNVEKQQLCKCGFDKCRGIIGGKSQRMNGLSSKNNQPVSTHRRPGRSKEKRKSKHKLKKRRGHIPEEPSESVNAPTRLTPQLQMKPMSNRERNFVLKHHVFLVRNWEKIRQKQEEVKHVSDSMHSSSLYTRWNGICRDDGNIKSDVFMTQFSALQTSRSVRTRRLAAAEENLEVARAARLAQIFKEICDSIISYKDSSRQALAAPLLNLPPKKKNADYYEKISDPLDLATIEKQILTGYYKTVEAFDGDMLKVFRNAEKYYGRKSPTGRDVCRLRKAYYSARHEASAQIDEIVGETASEADSSETSVCDKDNGHEKDEDVIRCICGLYKDEGLMIQCEKCMVWQHCDCMGVNSDVEHYLCEQCEPRAVNREVPMIPRPHYAQPGCVYYICLLRDDLLLRQGDCVYLMRDSRRTPDGHPVRQSYRLLSHINRDKLDIFRIEKLWKNEKEERFAFGHHYFRPHETHHSPSRKFYHNELFRVPLYEIIPLEAVVGTCCVLDLYTYCKGRPKGVKEQDVYICDYRLDKSAHLFYKIHRNRYPVCTKPYAFDHFPKKLTPKRDFSPHYVPDNYKRNGGRSSWKSDRSKPQIKDLNQEEDALPLMEEVLGAPEQAPGELPSPEEPDKEPVPSESCETEKKGDETPSDTRPLCSPEERRHLQRERLNQILLNLLEKIPGKNAIDVTYLLEEGSGRKLRRRTLSIPESSFRK</sequence>
<dbReference type="SUPFAM" id="SSF82199">
    <property type="entry name" value="SET domain"/>
    <property type="match status" value="1"/>
</dbReference>
<dbReference type="PANTHER" id="PTHR46147">
    <property type="entry name" value="HISTONE-LYSINE N-METHYLTRANSFERASE ASH1"/>
    <property type="match status" value="1"/>
</dbReference>
<dbReference type="Pfam" id="PF00439">
    <property type="entry name" value="Bromodomain"/>
    <property type="match status" value="1"/>
</dbReference>
<keyword evidence="17" id="KW-0832">Ubl conjugation</keyword>
<feature type="domain" description="SET" evidence="36">
    <location>
        <begin position="2169"/>
        <end position="2285"/>
    </location>
</feature>
<comment type="caution">
    <text evidence="40">The sequence shown here is derived from an EMBL/GenBank/DDBJ whole genome shotgun (WGS) entry which is preliminary data.</text>
</comment>
<evidence type="ECO:0000256" key="3">
    <source>
        <dbReference type="ARBA" id="ARBA00004435"/>
    </source>
</evidence>
<dbReference type="PROSITE" id="PS51215">
    <property type="entry name" value="AWS"/>
    <property type="match status" value="1"/>
</dbReference>
<evidence type="ECO:0000256" key="25">
    <source>
        <dbReference type="ARBA" id="ARBA00023242"/>
    </source>
</evidence>
<keyword evidence="41" id="KW-1185">Reference proteome</keyword>
<evidence type="ECO:0000259" key="36">
    <source>
        <dbReference type="PROSITE" id="PS50280"/>
    </source>
</evidence>
<dbReference type="PROSITE" id="PS50868">
    <property type="entry name" value="POST_SET"/>
    <property type="match status" value="1"/>
</dbReference>
<keyword evidence="25" id="KW-0539">Nucleus</keyword>
<evidence type="ECO:0000256" key="16">
    <source>
        <dbReference type="ARBA" id="ARBA00022833"/>
    </source>
</evidence>
<evidence type="ECO:0000256" key="22">
    <source>
        <dbReference type="ARBA" id="ARBA00023117"/>
    </source>
</evidence>
<evidence type="ECO:0000256" key="21">
    <source>
        <dbReference type="ARBA" id="ARBA00023015"/>
    </source>
</evidence>
<dbReference type="Proteomes" id="UP000563107">
    <property type="component" value="Unassembled WGS sequence"/>
</dbReference>
<dbReference type="InterPro" id="IPR043151">
    <property type="entry name" value="BAH_sf"/>
</dbReference>
<dbReference type="InterPro" id="IPR003616">
    <property type="entry name" value="Post-SET_dom"/>
</dbReference>
<dbReference type="GO" id="GO:0003682">
    <property type="term" value="F:chromatin binding"/>
    <property type="evidence" value="ECO:0007669"/>
    <property type="project" value="InterPro"/>
</dbReference>
<comment type="function">
    <text evidence="28">Histone methyltransferase specifically trimethylating 'Lys-36' of histone H3 forming H3K36me3. Also monomethylates 'Lys-9' of histone H3 (H3K9me1) in vitro. The physiological significance of the H3K9me1 activity is unclear.</text>
</comment>
<evidence type="ECO:0000256" key="10">
    <source>
        <dbReference type="ARBA" id="ARBA00022603"/>
    </source>
</evidence>
<protein>
    <recommendedName>
        <fullName evidence="30">Histone-lysine N-methyltransferase ASH1L</fullName>
        <ecNumber evidence="4">2.1.1.359</ecNumber>
        <ecNumber evidence="29">2.1.1.367</ecNumber>
    </recommendedName>
    <alternativeName>
        <fullName evidence="31">ASH1-like protein</fullName>
    </alternativeName>
    <alternativeName>
        <fullName evidence="32">Absent small and homeotic disks protein 1 homolog</fullName>
    </alternativeName>
</protein>
<keyword evidence="14" id="KW-0677">Repeat</keyword>
<dbReference type="Pfam" id="PF17907">
    <property type="entry name" value="AWS"/>
    <property type="match status" value="1"/>
</dbReference>
<feature type="region of interest" description="Disordered" evidence="34">
    <location>
        <begin position="370"/>
        <end position="395"/>
    </location>
</feature>
<evidence type="ECO:0000256" key="9">
    <source>
        <dbReference type="ARBA" id="ARBA00022553"/>
    </source>
</evidence>
<comment type="catalytic activity">
    <reaction evidence="27">
        <text>L-lysyl(9)-[histone H3] + S-adenosyl-L-methionine = N(6)-methyl-L-lysyl(9)-[histone H3] + S-adenosyl-L-homocysteine + H(+)</text>
        <dbReference type="Rhea" id="RHEA:60280"/>
        <dbReference type="Rhea" id="RHEA-COMP:15542"/>
        <dbReference type="Rhea" id="RHEA-COMP:15546"/>
        <dbReference type="ChEBI" id="CHEBI:15378"/>
        <dbReference type="ChEBI" id="CHEBI:29969"/>
        <dbReference type="ChEBI" id="CHEBI:57856"/>
        <dbReference type="ChEBI" id="CHEBI:59789"/>
        <dbReference type="ChEBI" id="CHEBI:61929"/>
        <dbReference type="EC" id="2.1.1.367"/>
    </reaction>
</comment>
<dbReference type="InterPro" id="IPR001025">
    <property type="entry name" value="BAH_dom"/>
</dbReference>
<dbReference type="CDD" id="cd04717">
    <property type="entry name" value="BAH_polybromo"/>
    <property type="match status" value="1"/>
</dbReference>
<feature type="region of interest" description="Disordered" evidence="34">
    <location>
        <begin position="1493"/>
        <end position="1514"/>
    </location>
</feature>
<keyword evidence="16" id="KW-0862">Zinc</keyword>
<evidence type="ECO:0000256" key="7">
    <source>
        <dbReference type="ARBA" id="ARBA00022481"/>
    </source>
</evidence>
<keyword evidence="20" id="KW-0007">Acetylation</keyword>
<dbReference type="Pfam" id="PF01426">
    <property type="entry name" value="BAH"/>
    <property type="match status" value="1"/>
</dbReference>
<evidence type="ECO:0000256" key="18">
    <source>
        <dbReference type="ARBA" id="ARBA00022853"/>
    </source>
</evidence>
<dbReference type="PROSITE" id="PS01359">
    <property type="entry name" value="ZF_PHD_1"/>
    <property type="match status" value="1"/>
</dbReference>
<evidence type="ECO:0000256" key="1">
    <source>
        <dbReference type="ARBA" id="ARBA00004123"/>
    </source>
</evidence>
<evidence type="ECO:0000256" key="33">
    <source>
        <dbReference type="PROSITE-ProRule" id="PRU00035"/>
    </source>
</evidence>
<proteinExistence type="predicted"/>
<dbReference type="GO" id="GO:0008270">
    <property type="term" value="F:zinc ion binding"/>
    <property type="evidence" value="ECO:0007669"/>
    <property type="project" value="UniProtKB-KW"/>
</dbReference>
<feature type="compositionally biased region" description="Polar residues" evidence="34">
    <location>
        <begin position="1668"/>
        <end position="1690"/>
    </location>
</feature>
<feature type="region of interest" description="Disordered" evidence="34">
    <location>
        <begin position="833"/>
        <end position="852"/>
    </location>
</feature>
<keyword evidence="6" id="KW-0158">Chromosome</keyword>
<keyword evidence="24" id="KW-0804">Transcription</keyword>
<accession>A0A7L3EQ85</accession>
<feature type="region of interest" description="Disordered" evidence="34">
    <location>
        <begin position="921"/>
        <end position="963"/>
    </location>
</feature>
<feature type="domain" description="Bromo" evidence="35">
    <location>
        <begin position="2486"/>
        <end position="2556"/>
    </location>
</feature>
<dbReference type="FunFam" id="3.30.40.10:FF:000113">
    <property type="entry name" value="Histone-lysine N-methyltransferase"/>
    <property type="match status" value="1"/>
</dbReference>
<keyword evidence="22 33" id="KW-0103">Bromodomain</keyword>
<dbReference type="GO" id="GO:0005654">
    <property type="term" value="C:nucleoplasm"/>
    <property type="evidence" value="ECO:0007669"/>
    <property type="project" value="TreeGrafter"/>
</dbReference>
<dbReference type="PROSITE" id="PS50014">
    <property type="entry name" value="BROMODOMAIN_2"/>
    <property type="match status" value="1"/>
</dbReference>
<keyword evidence="21" id="KW-0805">Transcription regulation</keyword>
<dbReference type="PROSITE" id="PS50280">
    <property type="entry name" value="SET"/>
    <property type="match status" value="1"/>
</dbReference>
<dbReference type="SUPFAM" id="SSF47370">
    <property type="entry name" value="Bromodomain"/>
    <property type="match status" value="1"/>
</dbReference>
<dbReference type="EC" id="2.1.1.367" evidence="29"/>
<dbReference type="FunFam" id="1.20.920.10:FF:000025">
    <property type="entry name" value="Histone-lysine N-methyltransferase"/>
    <property type="match status" value="1"/>
</dbReference>
<keyword evidence="8" id="KW-1017">Isopeptide bond</keyword>
<dbReference type="PANTHER" id="PTHR46147:SF1">
    <property type="entry name" value="HISTONE-LYSINE N-METHYLTRANSFERASE ASH1L"/>
    <property type="match status" value="1"/>
</dbReference>
<evidence type="ECO:0000256" key="15">
    <source>
        <dbReference type="ARBA" id="ARBA00022771"/>
    </source>
</evidence>
<dbReference type="InterPro" id="IPR019786">
    <property type="entry name" value="Zinc_finger_PHD-type_CS"/>
</dbReference>
<dbReference type="InterPro" id="IPR001214">
    <property type="entry name" value="SET_dom"/>
</dbReference>
<feature type="non-terminal residue" evidence="40">
    <location>
        <position position="2992"/>
    </location>
</feature>
<dbReference type="CDD" id="cd19174">
    <property type="entry name" value="SET_ASH1L"/>
    <property type="match status" value="1"/>
</dbReference>
<keyword evidence="15" id="KW-0863">Zinc-finger</keyword>
<evidence type="ECO:0000256" key="8">
    <source>
        <dbReference type="ARBA" id="ARBA00022499"/>
    </source>
</evidence>
<evidence type="ECO:0000259" key="39">
    <source>
        <dbReference type="PROSITE" id="PS51215"/>
    </source>
</evidence>
<evidence type="ECO:0000256" key="34">
    <source>
        <dbReference type="SAM" id="MobiDB-lite"/>
    </source>
</evidence>
<feature type="compositionally biased region" description="Basic and acidic residues" evidence="34">
    <location>
        <begin position="839"/>
        <end position="850"/>
    </location>
</feature>
<keyword evidence="12" id="KW-0949">S-adenosyl-L-methionine</keyword>
<evidence type="ECO:0000259" key="35">
    <source>
        <dbReference type="PROSITE" id="PS50014"/>
    </source>
</evidence>
<evidence type="ECO:0000256" key="27">
    <source>
        <dbReference type="ARBA" id="ARBA00051161"/>
    </source>
</evidence>
<feature type="region of interest" description="Disordered" evidence="34">
    <location>
        <begin position="181"/>
        <end position="333"/>
    </location>
</feature>
<feature type="compositionally biased region" description="Polar residues" evidence="34">
    <location>
        <begin position="68"/>
        <end position="79"/>
    </location>
</feature>
<feature type="compositionally biased region" description="Basic and acidic residues" evidence="34">
    <location>
        <begin position="35"/>
        <end position="57"/>
    </location>
</feature>
<dbReference type="Pfam" id="PF00856">
    <property type="entry name" value="SET"/>
    <property type="match status" value="1"/>
</dbReference>
<feature type="compositionally biased region" description="Basic residues" evidence="34">
    <location>
        <begin position="715"/>
        <end position="724"/>
    </location>
</feature>
<feature type="compositionally biased region" description="Polar residues" evidence="34">
    <location>
        <begin position="2313"/>
        <end position="2327"/>
    </location>
</feature>
<evidence type="ECO:0000256" key="17">
    <source>
        <dbReference type="ARBA" id="ARBA00022843"/>
    </source>
</evidence>
<feature type="region of interest" description="Disordered" evidence="34">
    <location>
        <begin position="1106"/>
        <end position="1128"/>
    </location>
</feature>
<feature type="region of interest" description="Disordered" evidence="34">
    <location>
        <begin position="544"/>
        <end position="570"/>
    </location>
</feature>
<feature type="compositionally biased region" description="Basic and acidic residues" evidence="34">
    <location>
        <begin position="127"/>
        <end position="150"/>
    </location>
</feature>
<dbReference type="InterPro" id="IPR017956">
    <property type="entry name" value="AT_hook_DNA-bd_motif"/>
</dbReference>
<dbReference type="GO" id="GO:0140948">
    <property type="term" value="F:histone H3K9 monomethyltransferase activity"/>
    <property type="evidence" value="ECO:0007669"/>
    <property type="project" value="UniProtKB-EC"/>
</dbReference>
<dbReference type="InterPro" id="IPR043319">
    <property type="entry name" value="PHD_ASH1L"/>
</dbReference>
<evidence type="ECO:0000256" key="31">
    <source>
        <dbReference type="ARBA" id="ARBA00077263"/>
    </source>
</evidence>
<evidence type="ECO:0000256" key="23">
    <source>
        <dbReference type="ARBA" id="ARBA00023159"/>
    </source>
</evidence>
<evidence type="ECO:0000256" key="2">
    <source>
        <dbReference type="ARBA" id="ARBA00004286"/>
    </source>
</evidence>
<keyword evidence="23" id="KW-0010">Activator</keyword>
<evidence type="ECO:0000256" key="24">
    <source>
        <dbReference type="ARBA" id="ARBA00023163"/>
    </source>
</evidence>
<evidence type="ECO:0000256" key="6">
    <source>
        <dbReference type="ARBA" id="ARBA00022454"/>
    </source>
</evidence>